<keyword evidence="2 4" id="KW-0221">Differentiation</keyword>
<dbReference type="OrthoDB" id="685090at2759"/>
<organism evidence="5 6">
    <name type="scientific">Nelumbo nucifera</name>
    <name type="common">Sacred lotus</name>
    <dbReference type="NCBI Taxonomy" id="4432"/>
    <lineage>
        <taxon>Eukaryota</taxon>
        <taxon>Viridiplantae</taxon>
        <taxon>Streptophyta</taxon>
        <taxon>Embryophyta</taxon>
        <taxon>Tracheophyta</taxon>
        <taxon>Spermatophyta</taxon>
        <taxon>Magnoliopsida</taxon>
        <taxon>Proteales</taxon>
        <taxon>Nelumbonaceae</taxon>
        <taxon>Nelumbo</taxon>
    </lineage>
</organism>
<dbReference type="FunCoup" id="A0A1U8B862">
    <property type="interactions" value="3839"/>
</dbReference>
<dbReference type="RefSeq" id="XP_010277260.1">
    <property type="nucleotide sequence ID" value="XM_010278958.2"/>
</dbReference>
<reference evidence="6" key="1">
    <citation type="submission" date="2025-08" db="UniProtKB">
        <authorList>
            <consortium name="RefSeq"/>
        </authorList>
    </citation>
    <scope>IDENTIFICATION</scope>
</reference>
<dbReference type="eggNOG" id="ENOG502QVU4">
    <property type="taxonomic scope" value="Eukaryota"/>
</dbReference>
<evidence type="ECO:0000256" key="1">
    <source>
        <dbReference type="ARBA" id="ARBA00008956"/>
    </source>
</evidence>
<dbReference type="GeneID" id="104611756"/>
<evidence type="ECO:0000313" key="5">
    <source>
        <dbReference type="Proteomes" id="UP000189703"/>
    </source>
</evidence>
<dbReference type="GO" id="GO:0030154">
    <property type="term" value="P:cell differentiation"/>
    <property type="evidence" value="ECO:0007669"/>
    <property type="project" value="UniProtKB-KW"/>
</dbReference>
<accession>A0A1U8B862</accession>
<dbReference type="InterPro" id="IPR012474">
    <property type="entry name" value="Frigida"/>
</dbReference>
<gene>
    <name evidence="6" type="primary">LOC104611756</name>
</gene>
<dbReference type="Proteomes" id="UP000189703">
    <property type="component" value="Unplaced"/>
</dbReference>
<evidence type="ECO:0000313" key="6">
    <source>
        <dbReference type="RefSeq" id="XP_010277260.1"/>
    </source>
</evidence>
<evidence type="ECO:0000256" key="2">
    <source>
        <dbReference type="ARBA" id="ARBA00022782"/>
    </source>
</evidence>
<dbReference type="PANTHER" id="PTHR31791:SF2">
    <property type="entry name" value="FRIGIDA-LIKE PROTEIN 4A-RELATED"/>
    <property type="match status" value="1"/>
</dbReference>
<proteinExistence type="inferred from homology"/>
<dbReference type="KEGG" id="nnu:104611756"/>
<keyword evidence="3 4" id="KW-0287">Flowering</keyword>
<comment type="similarity">
    <text evidence="1 4">Belongs to the Frigida family.</text>
</comment>
<dbReference type="AlphaFoldDB" id="A0A1U8B862"/>
<keyword evidence="4" id="KW-0217">Developmental protein</keyword>
<dbReference type="PANTHER" id="PTHR31791">
    <property type="entry name" value="FRIGIDA-LIKE PROTEIN 3-RELATED"/>
    <property type="match status" value="1"/>
</dbReference>
<dbReference type="Pfam" id="PF07899">
    <property type="entry name" value="Frigida"/>
    <property type="match status" value="1"/>
</dbReference>
<sequence>MGSIPLPGEMLQTSFEDFQRQATLMTSCTLLWKELSDHFSSLEQDLQKKSEALREKFQTLDDRTKETLDGLEKREVSIEGSVEQALVKVEERKEAALIALQKGGKEEFDDSDEGVLLKLRSFCTKMDSAGFWKFVTAKKKEIGMLRVKIPLALSGCIDPPRFVMEAISEVFPIDKRFEKTERTNDLGWACVLILESLISVMADPVLGSSRPLVTPKVKERAKEIAATWKESLDQRGGIENVKTPDVHTFIQHLVTFGIVSKEDADLYRKIVIANAWRKQMPKLAISLGLGEKMADMIEELISKGQQVDAVHFTYEVGLVDKFPPVPLLKAYLRDSKKAATSILEDRNNPGKATYLAGRKEQSALRAVIKCIEEYKLEAEFPPEPLRKRLEQLEKAKAEKKKPAVIPANKRTRASNGGPMPPAKAGRLANAYVSSFPAAAAAPTFVRSPSHGPYPAGAGVPPYAYDRPAPPAIYGSRSPPAVSVRGDHYAYPPPEVEAAPPLAGSYPGAPVNYSPYGGCGYANGLAPGYQQAYYR</sequence>
<evidence type="ECO:0000256" key="4">
    <source>
        <dbReference type="RuleBase" id="RU364012"/>
    </source>
</evidence>
<name>A0A1U8B862_NELNU</name>
<dbReference type="InParanoid" id="A0A1U8B862"/>
<dbReference type="GO" id="GO:0009908">
    <property type="term" value="P:flower development"/>
    <property type="evidence" value="ECO:0007669"/>
    <property type="project" value="UniProtKB-KW"/>
</dbReference>
<keyword evidence="5" id="KW-1185">Reference proteome</keyword>
<dbReference type="OMA" id="HHIQHAY"/>
<protein>
    <recommendedName>
        <fullName evidence="4">FRIGIDA-like protein</fullName>
    </recommendedName>
</protein>
<evidence type="ECO:0000256" key="3">
    <source>
        <dbReference type="ARBA" id="ARBA00023089"/>
    </source>
</evidence>